<name>A0A2I0K438_PUNGR</name>
<accession>A0A2I0K438</accession>
<dbReference type="EMBL" id="PGOL01000918">
    <property type="protein sequence ID" value="PKI62883.1"/>
    <property type="molecule type" value="Genomic_DNA"/>
</dbReference>
<evidence type="ECO:0008006" key="3">
    <source>
        <dbReference type="Google" id="ProtNLM"/>
    </source>
</evidence>
<reference evidence="1 2" key="1">
    <citation type="submission" date="2017-11" db="EMBL/GenBank/DDBJ databases">
        <title>De-novo sequencing of pomegranate (Punica granatum L.) genome.</title>
        <authorList>
            <person name="Akparov Z."/>
            <person name="Amiraslanov A."/>
            <person name="Hajiyeva S."/>
            <person name="Abbasov M."/>
            <person name="Kaur K."/>
            <person name="Hamwieh A."/>
            <person name="Solovyev V."/>
            <person name="Salamov A."/>
            <person name="Braich B."/>
            <person name="Kosarev P."/>
            <person name="Mahmoud A."/>
            <person name="Hajiyev E."/>
            <person name="Babayeva S."/>
            <person name="Izzatullayeva V."/>
            <person name="Mammadov A."/>
            <person name="Mammadov A."/>
            <person name="Sharifova S."/>
            <person name="Ojaghi J."/>
            <person name="Eynullazada K."/>
            <person name="Bayramov B."/>
            <person name="Abdulazimova A."/>
            <person name="Shahmuradov I."/>
        </authorList>
    </citation>
    <scope>NUCLEOTIDE SEQUENCE [LARGE SCALE GENOMIC DNA]</scope>
    <source>
        <strain evidence="2">cv. AG2017</strain>
        <tissue evidence="1">Leaf</tissue>
    </source>
</reference>
<evidence type="ECO:0000313" key="1">
    <source>
        <dbReference type="EMBL" id="PKI62883.1"/>
    </source>
</evidence>
<dbReference type="AlphaFoldDB" id="A0A2I0K438"/>
<evidence type="ECO:0000313" key="2">
    <source>
        <dbReference type="Proteomes" id="UP000233551"/>
    </source>
</evidence>
<dbReference type="Proteomes" id="UP000233551">
    <property type="component" value="Unassembled WGS sequence"/>
</dbReference>
<sequence>VVHGWCKLNADGAAKGNPEKARVGGLIRDEHDKWLGVRKSILEVDSKVVSPSIDRTSLVAMGRFLEIFVLRVIKIGQLHRNMYIAMGTRVNDDTWQVIICLLISHHVI</sequence>
<feature type="non-terminal residue" evidence="1">
    <location>
        <position position="1"/>
    </location>
</feature>
<gene>
    <name evidence="1" type="ORF">CRG98_016720</name>
</gene>
<comment type="caution">
    <text evidence="1">The sequence shown here is derived from an EMBL/GenBank/DDBJ whole genome shotgun (WGS) entry which is preliminary data.</text>
</comment>
<keyword evidence="2" id="KW-1185">Reference proteome</keyword>
<organism evidence="1 2">
    <name type="scientific">Punica granatum</name>
    <name type="common">Pomegranate</name>
    <dbReference type="NCBI Taxonomy" id="22663"/>
    <lineage>
        <taxon>Eukaryota</taxon>
        <taxon>Viridiplantae</taxon>
        <taxon>Streptophyta</taxon>
        <taxon>Embryophyta</taxon>
        <taxon>Tracheophyta</taxon>
        <taxon>Spermatophyta</taxon>
        <taxon>Magnoliopsida</taxon>
        <taxon>eudicotyledons</taxon>
        <taxon>Gunneridae</taxon>
        <taxon>Pentapetalae</taxon>
        <taxon>rosids</taxon>
        <taxon>malvids</taxon>
        <taxon>Myrtales</taxon>
        <taxon>Lythraceae</taxon>
        <taxon>Punica</taxon>
    </lineage>
</organism>
<proteinExistence type="predicted"/>
<protein>
    <recommendedName>
        <fullName evidence="3">RNase H type-1 domain-containing protein</fullName>
    </recommendedName>
</protein>